<dbReference type="GO" id="GO:0032259">
    <property type="term" value="P:methylation"/>
    <property type="evidence" value="ECO:0007669"/>
    <property type="project" value="UniProtKB-KW"/>
</dbReference>
<dbReference type="Gene3D" id="3.30.2300.20">
    <property type="match status" value="1"/>
</dbReference>
<gene>
    <name evidence="6" type="primary">rlmM</name>
    <name evidence="12" type="ORF">sS8_2346</name>
</gene>
<dbReference type="PIRSF" id="PIRSF028774">
    <property type="entry name" value="UCP028774"/>
    <property type="match status" value="1"/>
</dbReference>
<organism evidence="12 13">
    <name type="scientific">Methylocaldum marinum</name>
    <dbReference type="NCBI Taxonomy" id="1432792"/>
    <lineage>
        <taxon>Bacteria</taxon>
        <taxon>Pseudomonadati</taxon>
        <taxon>Pseudomonadota</taxon>
        <taxon>Gammaproteobacteria</taxon>
        <taxon>Methylococcales</taxon>
        <taxon>Methylococcaceae</taxon>
        <taxon>Methylocaldum</taxon>
    </lineage>
</organism>
<evidence type="ECO:0000259" key="11">
    <source>
        <dbReference type="Pfam" id="PF21239"/>
    </source>
</evidence>
<evidence type="ECO:0000256" key="2">
    <source>
        <dbReference type="ARBA" id="ARBA00022552"/>
    </source>
</evidence>
<dbReference type="KEGG" id="mmai:sS8_2346"/>
<feature type="domain" description="RlmM ferredoxin-like" evidence="10">
    <location>
        <begin position="11"/>
        <end position="78"/>
    </location>
</feature>
<keyword evidence="1 6" id="KW-0963">Cytoplasm</keyword>
<dbReference type="EMBL" id="AP017928">
    <property type="protein sequence ID" value="BBA34298.1"/>
    <property type="molecule type" value="Genomic_DNA"/>
</dbReference>
<reference evidence="12 13" key="1">
    <citation type="submission" date="2016-12" db="EMBL/GenBank/DDBJ databases">
        <title>Genome sequencing of Methylocaldum marinum.</title>
        <authorList>
            <person name="Takeuchi M."/>
            <person name="Kamagata Y."/>
            <person name="Hiraoka S."/>
            <person name="Oshima K."/>
            <person name="Hattori M."/>
            <person name="Iwasaki W."/>
        </authorList>
    </citation>
    <scope>NUCLEOTIDE SEQUENCE [LARGE SCALE GENOMIC DNA]</scope>
    <source>
        <strain evidence="12 13">S8</strain>
    </source>
</reference>
<sequence length="359" mass="39693">MNTINTEHPRCVLLYCRSGFEKECAAEILERAGDLSVSGYVKAKPDSGFVAFTPDSAEAFSACEKGLLYKNLIFARQLVVAAVPLAGLPVADRAQPLLHTARRLGDRFSEIFLETADTNEAKSLAAFLHKFAAPFNRAVRDGGLLGKPAGPRLHVFFLSSTAAYVGISIPGNSCPWPMGIPRLKFPRGAPSRSTLKLEEAFLTFLDDPGRSLSPGMTAVDLGAAPGGWTFQLVRRHLKVTAVDNGNLDPALLDTGLVDHLRMDAFRYRPSKPIDWLVCDVVEQPVRIAALIGEWIAQGLCRRAIFNLKLPMIKRYDEVKRCREIIEERMAKTRGAYALVFKQLYHDRAEITGYFSREIG</sequence>
<feature type="active site" description="Proton acceptor" evidence="6 7">
    <location>
        <position position="308"/>
    </location>
</feature>
<feature type="binding site" evidence="6 8">
    <location>
        <position position="243"/>
    </location>
    <ligand>
        <name>S-adenosyl-L-methionine</name>
        <dbReference type="ChEBI" id="CHEBI:59789"/>
    </ligand>
</feature>
<dbReference type="AlphaFoldDB" id="A0A250KRN8"/>
<feature type="binding site" evidence="6 8">
    <location>
        <position position="193"/>
    </location>
    <ligand>
        <name>S-adenosyl-L-methionine</name>
        <dbReference type="ChEBI" id="CHEBI:59789"/>
    </ligand>
</feature>
<dbReference type="PANTHER" id="PTHR37524:SF2">
    <property type="entry name" value="RIBOSOMAL RNA METHYLTRANSFERASE FTSJ DOMAIN-CONTAINING PROTEIN"/>
    <property type="match status" value="1"/>
</dbReference>
<accession>A0A250KRN8</accession>
<feature type="domain" description="Ribosomal RNA large subunit methyltransferase M THUMP-like" evidence="11">
    <location>
        <begin position="92"/>
        <end position="168"/>
    </location>
</feature>
<evidence type="ECO:0000256" key="1">
    <source>
        <dbReference type="ARBA" id="ARBA00022490"/>
    </source>
</evidence>
<keyword evidence="3 6" id="KW-0489">Methyltransferase</keyword>
<feature type="binding site" evidence="6 8">
    <location>
        <position position="279"/>
    </location>
    <ligand>
        <name>S-adenosyl-L-methionine</name>
        <dbReference type="ChEBI" id="CHEBI:59789"/>
    </ligand>
</feature>
<dbReference type="EC" id="2.1.1.186" evidence="6"/>
<protein>
    <recommendedName>
        <fullName evidence="6">Ribosomal RNA large subunit methyltransferase M</fullName>
        <ecNumber evidence="6">2.1.1.186</ecNumber>
    </recommendedName>
    <alternativeName>
        <fullName evidence="6">23S rRNA (cytidine2498-2'-O)-methyltransferase</fullName>
    </alternativeName>
    <alternativeName>
        <fullName evidence="6">23S rRNA 2'-O-ribose methyltransferase RlmM</fullName>
    </alternativeName>
</protein>
<dbReference type="Gene3D" id="3.30.70.2810">
    <property type="match status" value="1"/>
</dbReference>
<proteinExistence type="inferred from homology"/>
<keyword evidence="2 6" id="KW-0698">rRNA processing</keyword>
<dbReference type="GO" id="GO:0006364">
    <property type="term" value="P:rRNA processing"/>
    <property type="evidence" value="ECO:0007669"/>
    <property type="project" value="UniProtKB-UniRule"/>
</dbReference>
<evidence type="ECO:0000259" key="9">
    <source>
        <dbReference type="Pfam" id="PF01728"/>
    </source>
</evidence>
<keyword evidence="4 6" id="KW-0808">Transferase</keyword>
<evidence type="ECO:0000256" key="6">
    <source>
        <dbReference type="HAMAP-Rule" id="MF_01551"/>
    </source>
</evidence>
<dbReference type="InterPro" id="IPR040739">
    <property type="entry name" value="RlmM_FDX"/>
</dbReference>
<dbReference type="PANTHER" id="PTHR37524">
    <property type="entry name" value="RIBOSOMAL RNA LARGE SUBUNIT METHYLTRANSFERASE M"/>
    <property type="match status" value="1"/>
</dbReference>
<dbReference type="Proteomes" id="UP000266313">
    <property type="component" value="Chromosome"/>
</dbReference>
<evidence type="ECO:0000256" key="4">
    <source>
        <dbReference type="ARBA" id="ARBA00022679"/>
    </source>
</evidence>
<dbReference type="Pfam" id="PF21239">
    <property type="entry name" value="RLMM_N"/>
    <property type="match status" value="1"/>
</dbReference>
<dbReference type="InterPro" id="IPR002877">
    <property type="entry name" value="RNA_MeTrfase_FtsJ_dom"/>
</dbReference>
<dbReference type="InterPro" id="IPR048646">
    <property type="entry name" value="RlmM_THUMP-like"/>
</dbReference>
<evidence type="ECO:0000256" key="8">
    <source>
        <dbReference type="PIRSR" id="PIRSR028774-2"/>
    </source>
</evidence>
<dbReference type="GO" id="GO:0008757">
    <property type="term" value="F:S-adenosylmethionine-dependent methyltransferase activity"/>
    <property type="evidence" value="ECO:0007669"/>
    <property type="project" value="UniProtKB-UniRule"/>
</dbReference>
<dbReference type="InterPro" id="IPR029063">
    <property type="entry name" value="SAM-dependent_MTases_sf"/>
</dbReference>
<keyword evidence="5 6" id="KW-0949">S-adenosyl-L-methionine</keyword>
<dbReference type="Pfam" id="PF18125">
    <property type="entry name" value="RlmM_FDX"/>
    <property type="match status" value="1"/>
</dbReference>
<keyword evidence="13" id="KW-1185">Reference proteome</keyword>
<dbReference type="InterPro" id="IPR011224">
    <property type="entry name" value="rRNA_MeTrfase_M"/>
</dbReference>
<comment type="similarity">
    <text evidence="6">Belongs to the class I-like SAM-binding methyltransferase superfamily. RNA methyltransferase RlmE family. RlmM subfamily.</text>
</comment>
<evidence type="ECO:0000313" key="12">
    <source>
        <dbReference type="EMBL" id="BBA34298.1"/>
    </source>
</evidence>
<evidence type="ECO:0000256" key="5">
    <source>
        <dbReference type="ARBA" id="ARBA00022691"/>
    </source>
</evidence>
<evidence type="ECO:0000256" key="3">
    <source>
        <dbReference type="ARBA" id="ARBA00022603"/>
    </source>
</evidence>
<comment type="subunit">
    <text evidence="6">Monomer.</text>
</comment>
<evidence type="ECO:0000256" key="7">
    <source>
        <dbReference type="PIRSR" id="PIRSR028774-1"/>
    </source>
</evidence>
<feature type="domain" description="Ribosomal RNA methyltransferase FtsJ" evidence="9">
    <location>
        <begin position="191"/>
        <end position="281"/>
    </location>
</feature>
<evidence type="ECO:0000313" key="13">
    <source>
        <dbReference type="Proteomes" id="UP000266313"/>
    </source>
</evidence>
<dbReference type="Pfam" id="PF01728">
    <property type="entry name" value="FtsJ"/>
    <property type="match status" value="1"/>
</dbReference>
<comment type="subcellular location">
    <subcellularLocation>
        <location evidence="6">Cytoplasm</location>
    </subcellularLocation>
</comment>
<dbReference type="Gene3D" id="3.40.50.150">
    <property type="entry name" value="Vaccinia Virus protein VP39"/>
    <property type="match status" value="1"/>
</dbReference>
<comment type="function">
    <text evidence="6">Catalyzes the 2'-O-methylation at nucleotide C2498 in 23S rRNA.</text>
</comment>
<comment type="catalytic activity">
    <reaction evidence="6">
        <text>cytidine(2498) in 23S rRNA + S-adenosyl-L-methionine = 2'-O-methylcytidine(2498) in 23S rRNA + S-adenosyl-L-homocysteine + H(+)</text>
        <dbReference type="Rhea" id="RHEA:42788"/>
        <dbReference type="Rhea" id="RHEA-COMP:10244"/>
        <dbReference type="Rhea" id="RHEA-COMP:10245"/>
        <dbReference type="ChEBI" id="CHEBI:15378"/>
        <dbReference type="ChEBI" id="CHEBI:57856"/>
        <dbReference type="ChEBI" id="CHEBI:59789"/>
        <dbReference type="ChEBI" id="CHEBI:74495"/>
        <dbReference type="ChEBI" id="CHEBI:82748"/>
        <dbReference type="EC" id="2.1.1.186"/>
    </reaction>
</comment>
<feature type="binding site" evidence="6 8">
    <location>
        <begin position="224"/>
        <end position="227"/>
    </location>
    <ligand>
        <name>S-adenosyl-L-methionine</name>
        <dbReference type="ChEBI" id="CHEBI:59789"/>
    </ligand>
</feature>
<evidence type="ECO:0000259" key="10">
    <source>
        <dbReference type="Pfam" id="PF18125"/>
    </source>
</evidence>
<dbReference type="NCBIfam" id="NF008734">
    <property type="entry name" value="PRK11760.1"/>
    <property type="match status" value="1"/>
</dbReference>
<dbReference type="HAMAP" id="MF_01551">
    <property type="entry name" value="23SrRNA_methyltr_M"/>
    <property type="match status" value="1"/>
</dbReference>
<dbReference type="GO" id="GO:0005737">
    <property type="term" value="C:cytoplasm"/>
    <property type="evidence" value="ECO:0007669"/>
    <property type="project" value="UniProtKB-SubCell"/>
</dbReference>
<dbReference type="SUPFAM" id="SSF53335">
    <property type="entry name" value="S-adenosyl-L-methionine-dependent methyltransferases"/>
    <property type="match status" value="1"/>
</dbReference>
<feature type="binding site" evidence="6 8">
    <location>
        <position position="263"/>
    </location>
    <ligand>
        <name>S-adenosyl-L-methionine</name>
        <dbReference type="ChEBI" id="CHEBI:59789"/>
    </ligand>
</feature>
<name>A0A250KRN8_9GAMM</name>